<organism evidence="1">
    <name type="scientific">marine metagenome</name>
    <dbReference type="NCBI Taxonomy" id="408172"/>
    <lineage>
        <taxon>unclassified sequences</taxon>
        <taxon>metagenomes</taxon>
        <taxon>ecological metagenomes</taxon>
    </lineage>
</organism>
<reference evidence="1" key="1">
    <citation type="submission" date="2018-05" db="EMBL/GenBank/DDBJ databases">
        <authorList>
            <person name="Lanie J.A."/>
            <person name="Ng W.-L."/>
            <person name="Kazmierczak K.M."/>
            <person name="Andrzejewski T.M."/>
            <person name="Davidsen T.M."/>
            <person name="Wayne K.J."/>
            <person name="Tettelin H."/>
            <person name="Glass J.I."/>
            <person name="Rusch D."/>
            <person name="Podicherti R."/>
            <person name="Tsui H.-C.T."/>
            <person name="Winkler M.E."/>
        </authorList>
    </citation>
    <scope>NUCLEOTIDE SEQUENCE</scope>
</reference>
<dbReference type="EMBL" id="UINC01201492">
    <property type="protein sequence ID" value="SVE20854.1"/>
    <property type="molecule type" value="Genomic_DNA"/>
</dbReference>
<dbReference type="AlphaFoldDB" id="A0A383BLT1"/>
<gene>
    <name evidence="1" type="ORF">METZ01_LOCUS473708</name>
</gene>
<sequence length="29" mass="3321">MESIARLTESIVLIDALIFFPRTFLVIVI</sequence>
<protein>
    <submittedName>
        <fullName evidence="1">Uncharacterized protein</fullName>
    </submittedName>
</protein>
<name>A0A383BLT1_9ZZZZ</name>
<proteinExistence type="predicted"/>
<evidence type="ECO:0000313" key="1">
    <source>
        <dbReference type="EMBL" id="SVE20854.1"/>
    </source>
</evidence>
<accession>A0A383BLT1</accession>